<proteinExistence type="predicted"/>
<dbReference type="Proteomes" id="UP000076738">
    <property type="component" value="Unassembled WGS sequence"/>
</dbReference>
<dbReference type="OrthoDB" id="61390at2759"/>
<dbReference type="InterPro" id="IPR029063">
    <property type="entry name" value="SAM-dependent_MTases_sf"/>
</dbReference>
<organism evidence="1 2">
    <name type="scientific">Calocera viscosa (strain TUFC12733)</name>
    <dbReference type="NCBI Taxonomy" id="1330018"/>
    <lineage>
        <taxon>Eukaryota</taxon>
        <taxon>Fungi</taxon>
        <taxon>Dikarya</taxon>
        <taxon>Basidiomycota</taxon>
        <taxon>Agaricomycotina</taxon>
        <taxon>Dacrymycetes</taxon>
        <taxon>Dacrymycetales</taxon>
        <taxon>Dacrymycetaceae</taxon>
        <taxon>Calocera</taxon>
    </lineage>
</organism>
<evidence type="ECO:0000313" key="2">
    <source>
        <dbReference type="Proteomes" id="UP000076738"/>
    </source>
</evidence>
<protein>
    <recommendedName>
        <fullName evidence="3">S-adenosyl-L-methionine-dependent methyltransferase</fullName>
    </recommendedName>
</protein>
<name>A0A167RJB1_CALVF</name>
<evidence type="ECO:0008006" key="3">
    <source>
        <dbReference type="Google" id="ProtNLM"/>
    </source>
</evidence>
<dbReference type="EMBL" id="KV417268">
    <property type="protein sequence ID" value="KZP00972.1"/>
    <property type="molecule type" value="Genomic_DNA"/>
</dbReference>
<gene>
    <name evidence="1" type="ORF">CALVIDRAFT_560264</name>
</gene>
<evidence type="ECO:0000313" key="1">
    <source>
        <dbReference type="EMBL" id="KZP00972.1"/>
    </source>
</evidence>
<dbReference type="STRING" id="1330018.A0A167RJB1"/>
<keyword evidence="2" id="KW-1185">Reference proteome</keyword>
<dbReference type="Gene3D" id="3.40.50.150">
    <property type="entry name" value="Vaccinia Virus protein VP39"/>
    <property type="match status" value="1"/>
</dbReference>
<dbReference type="SUPFAM" id="SSF53335">
    <property type="entry name" value="S-adenosyl-L-methionine-dependent methyltransferases"/>
    <property type="match status" value="1"/>
</dbReference>
<reference evidence="1 2" key="1">
    <citation type="journal article" date="2016" name="Mol. Biol. Evol.">
        <title>Comparative Genomics of Early-Diverging Mushroom-Forming Fungi Provides Insights into the Origins of Lignocellulose Decay Capabilities.</title>
        <authorList>
            <person name="Nagy L.G."/>
            <person name="Riley R."/>
            <person name="Tritt A."/>
            <person name="Adam C."/>
            <person name="Daum C."/>
            <person name="Floudas D."/>
            <person name="Sun H."/>
            <person name="Yadav J.S."/>
            <person name="Pangilinan J."/>
            <person name="Larsson K.H."/>
            <person name="Matsuura K."/>
            <person name="Barry K."/>
            <person name="Labutti K."/>
            <person name="Kuo R."/>
            <person name="Ohm R.A."/>
            <person name="Bhattacharya S.S."/>
            <person name="Shirouzu T."/>
            <person name="Yoshinaga Y."/>
            <person name="Martin F.M."/>
            <person name="Grigoriev I.V."/>
            <person name="Hibbett D.S."/>
        </authorList>
    </citation>
    <scope>NUCLEOTIDE SEQUENCE [LARGE SCALE GENOMIC DNA]</scope>
    <source>
        <strain evidence="1 2">TUFC12733</strain>
    </source>
</reference>
<sequence>MPARYILGVHDKVLLSASSRLVLAYALLALLSNDPRPNALSLRYLTLLALLSAPAFSLLHPLALLSLFPGAPKPARLLGTALAALLSWRRYLPEPYGLFHVELNEGGAEWGNMGLWGTGGGFQKAAERMALRVIEVGRCKKGGKVLDVGHGTGDSLLLHLSHPSVPRPSLLAGITSVPIQHTRSSSRCLRTFEKPSGGRPTLRLFCGDAISRPPSFARVLWGTYSKGKCHEHPLYWDSSFPLFDSILSIDSAYHYEPRLLFFQQSFRRLSLGGTLALGDVCFDLPPKVGLRQSLARAGIAALMGIPPTNILSRAQYVRQLQRIGFDDVQVEDVTPQVFPGFATHLSKHKGADWRAFAGVIRLWMWAGARFVIVSARKPAGAALPTEPRPSSRVFEDVDVLGVQEGEEDE</sequence>
<accession>A0A167RJB1</accession>
<dbReference type="AlphaFoldDB" id="A0A167RJB1"/>